<evidence type="ECO:0000256" key="2">
    <source>
        <dbReference type="SAM" id="Phobius"/>
    </source>
</evidence>
<feature type="transmembrane region" description="Helical" evidence="2">
    <location>
        <begin position="164"/>
        <end position="183"/>
    </location>
</feature>
<keyword evidence="2" id="KW-1133">Transmembrane helix</keyword>
<dbReference type="AlphaFoldDB" id="A0A9W6ZRN7"/>
<feature type="region of interest" description="Disordered" evidence="1">
    <location>
        <begin position="1"/>
        <end position="103"/>
    </location>
</feature>
<keyword evidence="4" id="KW-1185">Reference proteome</keyword>
<keyword evidence="2" id="KW-0812">Transmembrane</keyword>
<accession>A0A9W6ZRN7</accession>
<evidence type="ECO:0000313" key="4">
    <source>
        <dbReference type="Proteomes" id="UP001165082"/>
    </source>
</evidence>
<comment type="caution">
    <text evidence="3">The sequence shown here is derived from an EMBL/GenBank/DDBJ whole genome shotgun (WGS) entry which is preliminary data.</text>
</comment>
<protein>
    <submittedName>
        <fullName evidence="3">Uncharacterized protein</fullName>
    </submittedName>
</protein>
<evidence type="ECO:0000313" key="3">
    <source>
        <dbReference type="EMBL" id="GMH57136.1"/>
    </source>
</evidence>
<feature type="compositionally biased region" description="Basic and acidic residues" evidence="1">
    <location>
        <begin position="17"/>
        <end position="37"/>
    </location>
</feature>
<gene>
    <name evidence="3" type="ORF">TrRE_jg1639</name>
</gene>
<dbReference type="Proteomes" id="UP001165082">
    <property type="component" value="Unassembled WGS sequence"/>
</dbReference>
<reference evidence="3" key="1">
    <citation type="submission" date="2022-07" db="EMBL/GenBank/DDBJ databases">
        <title>Genome analysis of Parmales, a sister group of diatoms, reveals the evolutionary specialization of diatoms from phago-mixotrophs to photoautotrophs.</title>
        <authorList>
            <person name="Ban H."/>
            <person name="Sato S."/>
            <person name="Yoshikawa S."/>
            <person name="Kazumasa Y."/>
            <person name="Nakamura Y."/>
            <person name="Ichinomiya M."/>
            <person name="Saitoh K."/>
            <person name="Sato N."/>
            <person name="Blanc-Mathieu R."/>
            <person name="Endo H."/>
            <person name="Kuwata A."/>
            <person name="Ogata H."/>
        </authorList>
    </citation>
    <scope>NUCLEOTIDE SEQUENCE</scope>
</reference>
<evidence type="ECO:0000256" key="1">
    <source>
        <dbReference type="SAM" id="MobiDB-lite"/>
    </source>
</evidence>
<name>A0A9W6ZRN7_9STRA</name>
<sequence length="192" mass="20538">MTDVENPPITTEEDESRELNAKEEGDGVKASEAKPTNDEENIAEGGGAGAVEVKSGEVDPELEGGPSADQQDAATTAPGMTPVAEGGTSQEVTGANEPSVEVSGGVGVDQPAPVPAPPVRHFNQEVVVVTFPRRPMYKENCLCFLVCGSFISLIIWILTEIDHIAAWITVAMIVVGCKMYEIYMRRATHKRR</sequence>
<organism evidence="3 4">
    <name type="scientific">Triparma retinervis</name>
    <dbReference type="NCBI Taxonomy" id="2557542"/>
    <lineage>
        <taxon>Eukaryota</taxon>
        <taxon>Sar</taxon>
        <taxon>Stramenopiles</taxon>
        <taxon>Ochrophyta</taxon>
        <taxon>Bolidophyceae</taxon>
        <taxon>Parmales</taxon>
        <taxon>Triparmaceae</taxon>
        <taxon>Triparma</taxon>
    </lineage>
</organism>
<proteinExistence type="predicted"/>
<feature type="transmembrane region" description="Helical" evidence="2">
    <location>
        <begin position="141"/>
        <end position="158"/>
    </location>
</feature>
<dbReference type="EMBL" id="BRXZ01000904">
    <property type="protein sequence ID" value="GMH57136.1"/>
    <property type="molecule type" value="Genomic_DNA"/>
</dbReference>
<keyword evidence="2" id="KW-0472">Membrane</keyword>